<reference evidence="2" key="1">
    <citation type="submission" date="2020-03" db="EMBL/GenBank/DDBJ databases">
        <authorList>
            <person name="Weist P."/>
        </authorList>
    </citation>
    <scope>NUCLEOTIDE SEQUENCE</scope>
</reference>
<sequence>MKEKLVQVLCGLREVCVTVCTDRHAHHGLRLCPSSLLPPPIYPPPPPPPPTPASLTARRATTTRRVGGFPRTSVRQRCARLAARRSKWERVHIQNASQSKTSGDRRPIPASSAQLQPPSPLPSPPGSRMRRHELIAPDRCCMVAVART</sequence>
<feature type="compositionally biased region" description="Pro residues" evidence="1">
    <location>
        <begin position="40"/>
        <end position="52"/>
    </location>
</feature>
<feature type="region of interest" description="Disordered" evidence="1">
    <location>
        <begin position="89"/>
        <end position="132"/>
    </location>
</feature>
<gene>
    <name evidence="2" type="ORF">PLEPLA_LOCUS248</name>
</gene>
<dbReference type="EMBL" id="CADEAL010000007">
    <property type="protein sequence ID" value="CAB1412555.1"/>
    <property type="molecule type" value="Genomic_DNA"/>
</dbReference>
<proteinExistence type="predicted"/>
<keyword evidence="3" id="KW-1185">Reference proteome</keyword>
<dbReference type="AlphaFoldDB" id="A0A9N7TGB0"/>
<dbReference type="Proteomes" id="UP001153269">
    <property type="component" value="Unassembled WGS sequence"/>
</dbReference>
<protein>
    <submittedName>
        <fullName evidence="2">Uncharacterized protein</fullName>
    </submittedName>
</protein>
<name>A0A9N7TGB0_PLEPL</name>
<accession>A0A9N7TGB0</accession>
<feature type="region of interest" description="Disordered" evidence="1">
    <location>
        <begin position="40"/>
        <end position="73"/>
    </location>
</feature>
<comment type="caution">
    <text evidence="2">The sequence shown here is derived from an EMBL/GenBank/DDBJ whole genome shotgun (WGS) entry which is preliminary data.</text>
</comment>
<feature type="compositionally biased region" description="Low complexity" evidence="1">
    <location>
        <begin position="53"/>
        <end position="65"/>
    </location>
</feature>
<evidence type="ECO:0000256" key="1">
    <source>
        <dbReference type="SAM" id="MobiDB-lite"/>
    </source>
</evidence>
<evidence type="ECO:0000313" key="2">
    <source>
        <dbReference type="EMBL" id="CAB1412555.1"/>
    </source>
</evidence>
<organism evidence="2 3">
    <name type="scientific">Pleuronectes platessa</name>
    <name type="common">European plaice</name>
    <dbReference type="NCBI Taxonomy" id="8262"/>
    <lineage>
        <taxon>Eukaryota</taxon>
        <taxon>Metazoa</taxon>
        <taxon>Chordata</taxon>
        <taxon>Craniata</taxon>
        <taxon>Vertebrata</taxon>
        <taxon>Euteleostomi</taxon>
        <taxon>Actinopterygii</taxon>
        <taxon>Neopterygii</taxon>
        <taxon>Teleostei</taxon>
        <taxon>Neoteleostei</taxon>
        <taxon>Acanthomorphata</taxon>
        <taxon>Carangaria</taxon>
        <taxon>Pleuronectiformes</taxon>
        <taxon>Pleuronectoidei</taxon>
        <taxon>Pleuronectidae</taxon>
        <taxon>Pleuronectes</taxon>
    </lineage>
</organism>
<evidence type="ECO:0000313" key="3">
    <source>
        <dbReference type="Proteomes" id="UP001153269"/>
    </source>
</evidence>